<gene>
    <name evidence="1" type="ORF">B6N60_01639</name>
</gene>
<name>A0A975T7L5_9NOST</name>
<reference evidence="1" key="1">
    <citation type="submission" date="2017-04" db="EMBL/GenBank/DDBJ databases">
        <title>Genome deletions in a multicellular cyanobacterial endosymbiont for morphological adaptation in marine diatoms.</title>
        <authorList>
            <person name="Wang Y."/>
            <person name="Gao H."/>
            <person name="Li R."/>
            <person name="Xu X."/>
        </authorList>
    </citation>
    <scope>NUCLEOTIDE SEQUENCE</scope>
    <source>
        <strain evidence="1">FACHB 800</strain>
    </source>
</reference>
<proteinExistence type="predicted"/>
<dbReference type="Proteomes" id="UP000683511">
    <property type="component" value="Chromosome"/>
</dbReference>
<organism evidence="1 2">
    <name type="scientific">Richelia sinica FACHB-800</name>
    <dbReference type="NCBI Taxonomy" id="1357546"/>
    <lineage>
        <taxon>Bacteria</taxon>
        <taxon>Bacillati</taxon>
        <taxon>Cyanobacteriota</taxon>
        <taxon>Cyanophyceae</taxon>
        <taxon>Nostocales</taxon>
        <taxon>Nostocaceae</taxon>
        <taxon>Richelia</taxon>
    </lineage>
</organism>
<keyword evidence="2" id="KW-1185">Reference proteome</keyword>
<dbReference type="EMBL" id="CP021056">
    <property type="protein sequence ID" value="QXE22952.1"/>
    <property type="molecule type" value="Genomic_DNA"/>
</dbReference>
<evidence type="ECO:0000313" key="2">
    <source>
        <dbReference type="Proteomes" id="UP000683511"/>
    </source>
</evidence>
<evidence type="ECO:0000313" key="1">
    <source>
        <dbReference type="EMBL" id="QXE22952.1"/>
    </source>
</evidence>
<dbReference type="AlphaFoldDB" id="A0A975T7L5"/>
<protein>
    <submittedName>
        <fullName evidence="1">Uncharacterized protein</fullName>
    </submittedName>
</protein>
<dbReference type="RefSeq" id="WP_190606983.1">
    <property type="nucleotide sequence ID" value="NZ_CP021056.1"/>
</dbReference>
<sequence>MNANGQLKPPPDVFITPLLELRDYYAGLTQEYQRLFIEARSQLDHVEALLSTWSFANEDNQLSPLHTTNQTIGARQQDSLFFLSSDDGSELGHDDSDFELLESSELELANSQQLAPADEDQNDTAAVVAISTPSPDREIHHPFIKGAEVPMLPQYQALRRMDAIRRLLQEYTGTVCHIDFIVRSLYGELESTLFKIVKGRVQSSLTQGRERGYWSAIPNEPGCYTLDLSLLAPSTTRVPKSIQPKKKKAFLPLKTRVVPMVRQFDGLFLIDAITSFLEQHQGQVFSVNQVVNGIYGELDAEDLREVKNKVLNELSRGHRIGRFSRVPDQIGLYTWDARKIIPV</sequence>
<dbReference type="KEGG" id="rsin:B6N60_01639"/>
<accession>A0A975T7L5</accession>